<evidence type="ECO:0000313" key="2">
    <source>
        <dbReference type="Proteomes" id="UP000823603"/>
    </source>
</evidence>
<comment type="caution">
    <text evidence="1">The sequence shown here is derived from an EMBL/GenBank/DDBJ whole genome shotgun (WGS) entry which is preliminary data.</text>
</comment>
<protein>
    <submittedName>
        <fullName evidence="1">Uncharacterized protein</fullName>
    </submittedName>
</protein>
<sequence length="441" mass="48991">MTVQNMHNALTPGTAGEIFLYQDSRDAGSVYRFVVTLTMHIHKRYLEQAIEDLMPRFPSFSVGLERSGESLRLVPLENEVPVFECGCDLVSDGLPLIGGPELGGYLFRVSYSGKTLLFDWHLSLCDGKGMFEFVKAAVFRYMQISGYPVSNDGTVKEADDASNSIEGMDPYERLDDIPASRPVWYMDAKAFNAAHDGTGSGGSVHVQQIRIPLARVKGQTRDYLSAPESFLSPLFSHTLYELYAADMAQGEYIVSGIKENLRPHFPTASLRTYFSPVTLTYNRKLTDYPFGTILMSQKKLLDAQLKQDALAYSAKCLMRMADSVCDGDVPFGEKLVRAGRCLDTSPSAATFSICCMGNMAMPESLQQYLSEFYLIVPSGNYASSLSVVNFKGEMVVTLADRASDRTVAERFVGLLRQHDIPAFISDEFCFTQLEYIPNKIS</sequence>
<evidence type="ECO:0000313" key="1">
    <source>
        <dbReference type="EMBL" id="MBO8470692.1"/>
    </source>
</evidence>
<proteinExistence type="predicted"/>
<dbReference type="EMBL" id="JADIMB010000041">
    <property type="protein sequence ID" value="MBO8470692.1"/>
    <property type="molecule type" value="Genomic_DNA"/>
</dbReference>
<name>A0A9D9IDL9_9BACT</name>
<organism evidence="1 2">
    <name type="scientific">Candidatus Cryptobacteroides faecavium</name>
    <dbReference type="NCBI Taxonomy" id="2840762"/>
    <lineage>
        <taxon>Bacteria</taxon>
        <taxon>Pseudomonadati</taxon>
        <taxon>Bacteroidota</taxon>
        <taxon>Bacteroidia</taxon>
        <taxon>Bacteroidales</taxon>
        <taxon>Candidatus Cryptobacteroides</taxon>
    </lineage>
</organism>
<accession>A0A9D9IDL9</accession>
<dbReference type="AlphaFoldDB" id="A0A9D9IDL9"/>
<dbReference type="Proteomes" id="UP000823603">
    <property type="component" value="Unassembled WGS sequence"/>
</dbReference>
<reference evidence="1" key="2">
    <citation type="journal article" date="2021" name="PeerJ">
        <title>Extensive microbial diversity within the chicken gut microbiome revealed by metagenomics and culture.</title>
        <authorList>
            <person name="Gilroy R."/>
            <person name="Ravi A."/>
            <person name="Getino M."/>
            <person name="Pursley I."/>
            <person name="Horton D.L."/>
            <person name="Alikhan N.F."/>
            <person name="Baker D."/>
            <person name="Gharbi K."/>
            <person name="Hall N."/>
            <person name="Watson M."/>
            <person name="Adriaenssens E.M."/>
            <person name="Foster-Nyarko E."/>
            <person name="Jarju S."/>
            <person name="Secka A."/>
            <person name="Antonio M."/>
            <person name="Oren A."/>
            <person name="Chaudhuri R.R."/>
            <person name="La Ragione R."/>
            <person name="Hildebrand F."/>
            <person name="Pallen M.J."/>
        </authorList>
    </citation>
    <scope>NUCLEOTIDE SEQUENCE</scope>
    <source>
        <strain evidence="1">B2-22910</strain>
    </source>
</reference>
<reference evidence="1" key="1">
    <citation type="submission" date="2020-10" db="EMBL/GenBank/DDBJ databases">
        <authorList>
            <person name="Gilroy R."/>
        </authorList>
    </citation>
    <scope>NUCLEOTIDE SEQUENCE</scope>
    <source>
        <strain evidence="1">B2-22910</strain>
    </source>
</reference>
<gene>
    <name evidence="1" type="ORF">IAB82_02725</name>
</gene>